<dbReference type="AlphaFoldDB" id="A0A1W2H1F9"/>
<name>A0A1W2H1F9_9BACT</name>
<dbReference type="EMBL" id="LT838813">
    <property type="protein sequence ID" value="SMD42797.1"/>
    <property type="molecule type" value="Genomic_DNA"/>
</dbReference>
<reference evidence="3" key="1">
    <citation type="submission" date="2017-04" db="EMBL/GenBank/DDBJ databases">
        <authorList>
            <person name="Varghese N."/>
            <person name="Submissions S."/>
        </authorList>
    </citation>
    <scope>NUCLEOTIDE SEQUENCE [LARGE SCALE GENOMIC DNA]</scope>
    <source>
        <strain evidence="3">DSM 16537</strain>
    </source>
</reference>
<keyword evidence="1" id="KW-1133">Transmembrane helix</keyword>
<gene>
    <name evidence="2" type="ORF">SAMN00777080_1362</name>
</gene>
<keyword evidence="1" id="KW-0812">Transmembrane</keyword>
<dbReference type="OrthoDB" id="828241at2"/>
<evidence type="ECO:0000256" key="1">
    <source>
        <dbReference type="SAM" id="Phobius"/>
    </source>
</evidence>
<dbReference type="RefSeq" id="WP_084119562.1">
    <property type="nucleotide sequence ID" value="NZ_LT838813.1"/>
</dbReference>
<protein>
    <submittedName>
        <fullName evidence="2">Uncharacterized protein</fullName>
    </submittedName>
</protein>
<proteinExistence type="predicted"/>
<dbReference type="InterPro" id="IPR045749">
    <property type="entry name" value="DUF6090"/>
</dbReference>
<sequence length="263" mass="30675">MISLFRKIRQKLLSQNRFTRYLVYAIGEIFLVVIGILIALQINTWNENRKYRNQEADFYSDILSDLDKDLEKLDFLTEFHRNRIEILSTLLTYLRNPADKMGAEKFGILIEPLYYSEAATSYSTAFESAKSSGAFSNFRQKETLKFLNQYYADFEKVRIIMTSITDFINDRFEPVMATIPSYHVSINSGKMVMAEKGNSKFYELLDSIKDNRIIKSDHEKVLYDPRFEAFVIGDLGRCFNLISRIETRKENLLLLKAQLAANQ</sequence>
<evidence type="ECO:0000313" key="3">
    <source>
        <dbReference type="Proteomes" id="UP000192333"/>
    </source>
</evidence>
<dbReference type="STRING" id="758820.SAMN00777080_1362"/>
<accession>A0A1W2H1F9</accession>
<keyword evidence="1" id="KW-0472">Membrane</keyword>
<dbReference type="Pfam" id="PF19578">
    <property type="entry name" value="DUF6090"/>
    <property type="match status" value="1"/>
</dbReference>
<evidence type="ECO:0000313" key="2">
    <source>
        <dbReference type="EMBL" id="SMD42797.1"/>
    </source>
</evidence>
<keyword evidence="3" id="KW-1185">Reference proteome</keyword>
<dbReference type="Proteomes" id="UP000192333">
    <property type="component" value="Chromosome I"/>
</dbReference>
<feature type="transmembrane region" description="Helical" evidence="1">
    <location>
        <begin position="21"/>
        <end position="42"/>
    </location>
</feature>
<organism evidence="2 3">
    <name type="scientific">Aquiflexum balticum DSM 16537</name>
    <dbReference type="NCBI Taxonomy" id="758820"/>
    <lineage>
        <taxon>Bacteria</taxon>
        <taxon>Pseudomonadati</taxon>
        <taxon>Bacteroidota</taxon>
        <taxon>Cytophagia</taxon>
        <taxon>Cytophagales</taxon>
        <taxon>Cyclobacteriaceae</taxon>
        <taxon>Aquiflexum</taxon>
    </lineage>
</organism>